<sequence>MARYNWNPATSSDYPGTVLVATADDGAAIHLHLDTFDDEVEAAFVIETHPGRFVTTEESSCWPAVERYVPREEWTPEMYGSLDVPSMRHPDPAVTEAIDAYRRAMLDALDD</sequence>
<proteinExistence type="predicted"/>
<reference evidence="1" key="1">
    <citation type="journal article" date="2021" name="Proc. Natl. Acad. Sci. U.S.A.">
        <title>A Catalog of Tens of Thousands of Viruses from Human Metagenomes Reveals Hidden Associations with Chronic Diseases.</title>
        <authorList>
            <person name="Tisza M.J."/>
            <person name="Buck C.B."/>
        </authorList>
    </citation>
    <scope>NUCLEOTIDE SEQUENCE</scope>
    <source>
        <strain evidence="1">Ctksc2</strain>
    </source>
</reference>
<protein>
    <submittedName>
        <fullName evidence="1">Uncharacterized protein</fullName>
    </submittedName>
</protein>
<dbReference type="EMBL" id="BK016127">
    <property type="protein sequence ID" value="DAF97220.1"/>
    <property type="molecule type" value="Genomic_DNA"/>
</dbReference>
<evidence type="ECO:0000313" key="1">
    <source>
        <dbReference type="EMBL" id="DAF97220.1"/>
    </source>
</evidence>
<organism evidence="1">
    <name type="scientific">Siphoviridae sp. ctksc2</name>
    <dbReference type="NCBI Taxonomy" id="2825645"/>
    <lineage>
        <taxon>Viruses</taxon>
        <taxon>Duplodnaviria</taxon>
        <taxon>Heunggongvirae</taxon>
        <taxon>Uroviricota</taxon>
        <taxon>Caudoviricetes</taxon>
    </lineage>
</organism>
<accession>A0A8S5US41</accession>
<name>A0A8S5US41_9CAUD</name>